<name>A0A382EUB5_9ZZZZ</name>
<dbReference type="GO" id="GO:0016887">
    <property type="term" value="F:ATP hydrolysis activity"/>
    <property type="evidence" value="ECO:0007669"/>
    <property type="project" value="InterPro"/>
</dbReference>
<organism evidence="6">
    <name type="scientific">marine metagenome</name>
    <dbReference type="NCBI Taxonomy" id="408172"/>
    <lineage>
        <taxon>unclassified sequences</taxon>
        <taxon>metagenomes</taxon>
        <taxon>ecological metagenomes</taxon>
    </lineage>
</organism>
<proteinExistence type="predicted"/>
<dbReference type="AlphaFoldDB" id="A0A382EUB5"/>
<dbReference type="SUPFAM" id="SSF52540">
    <property type="entry name" value="P-loop containing nucleoside triphosphate hydrolases"/>
    <property type="match status" value="1"/>
</dbReference>
<evidence type="ECO:0000313" key="6">
    <source>
        <dbReference type="EMBL" id="SVB54366.1"/>
    </source>
</evidence>
<keyword evidence="4" id="KW-0472">Membrane</keyword>
<keyword evidence="2" id="KW-0813">Transport</keyword>
<dbReference type="EMBL" id="UINC01046401">
    <property type="protein sequence ID" value="SVB54366.1"/>
    <property type="molecule type" value="Genomic_DNA"/>
</dbReference>
<evidence type="ECO:0000256" key="4">
    <source>
        <dbReference type="ARBA" id="ARBA00023136"/>
    </source>
</evidence>
<feature type="domain" description="ABC transporter" evidence="5">
    <location>
        <begin position="29"/>
        <end position="166"/>
    </location>
</feature>
<evidence type="ECO:0000256" key="2">
    <source>
        <dbReference type="ARBA" id="ARBA00022448"/>
    </source>
</evidence>
<evidence type="ECO:0000256" key="3">
    <source>
        <dbReference type="ARBA" id="ARBA00022475"/>
    </source>
</evidence>
<dbReference type="GO" id="GO:0005524">
    <property type="term" value="F:ATP binding"/>
    <property type="evidence" value="ECO:0007669"/>
    <property type="project" value="InterPro"/>
</dbReference>
<dbReference type="InterPro" id="IPR003439">
    <property type="entry name" value="ABC_transporter-like_ATP-bd"/>
</dbReference>
<protein>
    <recommendedName>
        <fullName evidence="5">ABC transporter domain-containing protein</fullName>
    </recommendedName>
</protein>
<dbReference type="Pfam" id="PF00005">
    <property type="entry name" value="ABC_tran"/>
    <property type="match status" value="1"/>
</dbReference>
<evidence type="ECO:0000256" key="1">
    <source>
        <dbReference type="ARBA" id="ARBA00004370"/>
    </source>
</evidence>
<feature type="non-terminal residue" evidence="6">
    <location>
        <position position="167"/>
    </location>
</feature>
<dbReference type="PANTHER" id="PTHR43297:SF2">
    <property type="entry name" value="DIPEPTIDE TRANSPORT ATP-BINDING PROTEIN DPPD"/>
    <property type="match status" value="1"/>
</dbReference>
<evidence type="ECO:0000259" key="5">
    <source>
        <dbReference type="Pfam" id="PF00005"/>
    </source>
</evidence>
<keyword evidence="3" id="KW-1003">Cell membrane</keyword>
<dbReference type="PANTHER" id="PTHR43297">
    <property type="entry name" value="OLIGOPEPTIDE TRANSPORT ATP-BINDING PROTEIN APPD"/>
    <property type="match status" value="1"/>
</dbReference>
<dbReference type="GO" id="GO:0016020">
    <property type="term" value="C:membrane"/>
    <property type="evidence" value="ECO:0007669"/>
    <property type="project" value="UniProtKB-SubCell"/>
</dbReference>
<gene>
    <name evidence="6" type="ORF">METZ01_LOCUS207220</name>
</gene>
<dbReference type="InterPro" id="IPR027417">
    <property type="entry name" value="P-loop_NTPase"/>
</dbReference>
<dbReference type="InterPro" id="IPR050388">
    <property type="entry name" value="ABC_Ni/Peptide_Import"/>
</dbReference>
<reference evidence="6" key="1">
    <citation type="submission" date="2018-05" db="EMBL/GenBank/DDBJ databases">
        <authorList>
            <person name="Lanie J.A."/>
            <person name="Ng W.-L."/>
            <person name="Kazmierczak K.M."/>
            <person name="Andrzejewski T.M."/>
            <person name="Davidsen T.M."/>
            <person name="Wayne K.J."/>
            <person name="Tettelin H."/>
            <person name="Glass J.I."/>
            <person name="Rusch D."/>
            <person name="Podicherti R."/>
            <person name="Tsui H.-C.T."/>
            <person name="Winkler M.E."/>
        </authorList>
    </citation>
    <scope>NUCLEOTIDE SEQUENCE</scope>
</reference>
<dbReference type="Gene3D" id="3.40.50.300">
    <property type="entry name" value="P-loop containing nucleotide triphosphate hydrolases"/>
    <property type="match status" value="1"/>
</dbReference>
<comment type="subcellular location">
    <subcellularLocation>
        <location evidence="1">Membrane</location>
    </subcellularLocation>
</comment>
<sequence length="167" mass="18347">MLTINNLRVSYRTSRGEVRGLAGVNFICKREKLGIVGESGSGKSSIGRAIMGLLPRNARLFADEMRFENNDLLTCGETAMRSLRGRRMAMIFQDPLLALNPVMTIGAQISESYKIHQGLGASVSRMHGLRMLQSVHIENPDQMWSAYPSELSGGMAQRAMIAMMLAG</sequence>
<accession>A0A382EUB5</accession>